<proteinExistence type="predicted"/>
<dbReference type="PATRIC" id="fig|999434.4.peg.593"/>
<feature type="chain" id="PRO_5002507942" description="Lipoprotein" evidence="1">
    <location>
        <begin position="20"/>
        <end position="262"/>
    </location>
</feature>
<sequence>MMKSKLMILCLSLLLTACAPKESQEIFVKKIDHFMLTCKEPKELYNMLVYTFDLPISWSYRSMDKFTSGGVEFGNCVLEAIDFKIEEDISGIIGMAFEPAMKVSDIQDRLREKGFKETNLYSNQYWKNLICNDLSTGGTVFFCEYQIPVKKTEKEPGGNLGIRYVEKVKIAYSDYNKALDLWRKLLIPHKETKEGFWEIESSPNIEITKSDYDRFISFEVKVKSLEKVRSFLSEKDLIGEDTGSSVYTDPKKTYGVLFEFTD</sequence>
<protein>
    <recommendedName>
        <fullName evidence="3">Lipoprotein</fullName>
    </recommendedName>
</protein>
<dbReference type="AlphaFoldDB" id="A0A0F6MR14"/>
<accession>A0A0F6MR14</accession>
<gene>
    <name evidence="2" type="ORF">HMPREF9723_00568</name>
</gene>
<keyword evidence="1" id="KW-0732">Signal</keyword>
<evidence type="ECO:0008006" key="3">
    <source>
        <dbReference type="Google" id="ProtNLM"/>
    </source>
</evidence>
<dbReference type="Proteomes" id="UP000011701">
    <property type="component" value="Chromosome"/>
</dbReference>
<dbReference type="HOGENOM" id="CLU_1065342_0_0_12"/>
<organism evidence="2">
    <name type="scientific">Treponema denticola OTK</name>
    <dbReference type="NCBI Taxonomy" id="999434"/>
    <lineage>
        <taxon>Bacteria</taxon>
        <taxon>Pseudomonadati</taxon>
        <taxon>Spirochaetota</taxon>
        <taxon>Spirochaetia</taxon>
        <taxon>Spirochaetales</taxon>
        <taxon>Treponemataceae</taxon>
        <taxon>Treponema</taxon>
    </lineage>
</organism>
<dbReference type="PROSITE" id="PS51257">
    <property type="entry name" value="PROKAR_LIPOPROTEIN"/>
    <property type="match status" value="1"/>
</dbReference>
<dbReference type="EMBL" id="AGDY01000004">
    <property type="protein sequence ID" value="EMB23430.1"/>
    <property type="molecule type" value="Genomic_DNA"/>
</dbReference>
<name>A0A0F6MR14_TREDN</name>
<evidence type="ECO:0000313" key="2">
    <source>
        <dbReference type="EMBL" id="EMB23430.1"/>
    </source>
</evidence>
<reference evidence="2" key="1">
    <citation type="submission" date="2012-01" db="EMBL/GenBank/DDBJ databases">
        <title>The Genome Sequence of Treponema denticola OTK.</title>
        <authorList>
            <consortium name="The Broad Institute Genome Sequencing Platform"/>
            <person name="Earl A."/>
            <person name="Ward D."/>
            <person name="Feldgarden M."/>
            <person name="Gevers D."/>
            <person name="Blanton J.M."/>
            <person name="Fenno C.J."/>
            <person name="Baranova O.V."/>
            <person name="Mathney J."/>
            <person name="Dewhirst F.E."/>
            <person name="Izard J."/>
            <person name="Young S.K."/>
            <person name="Zeng Q."/>
            <person name="Gargeya S."/>
            <person name="Fitzgerald M."/>
            <person name="Haas B."/>
            <person name="Abouelleil A."/>
            <person name="Alvarado L."/>
            <person name="Arachchi H.M."/>
            <person name="Berlin A."/>
            <person name="Chapman S.B."/>
            <person name="Gearin G."/>
            <person name="Goldberg J."/>
            <person name="Griggs A."/>
            <person name="Gujja S."/>
            <person name="Hansen M."/>
            <person name="Heiman D."/>
            <person name="Howarth C."/>
            <person name="Larimer J."/>
            <person name="Lui A."/>
            <person name="MacDonald P.J.P."/>
            <person name="McCowen C."/>
            <person name="Montmayeur A."/>
            <person name="Murphy C."/>
            <person name="Neiman D."/>
            <person name="Pearson M."/>
            <person name="Priest M."/>
            <person name="Roberts A."/>
            <person name="Saif S."/>
            <person name="Shea T."/>
            <person name="Sisk P."/>
            <person name="Stolte C."/>
            <person name="Sykes S."/>
            <person name="Wortman J."/>
            <person name="Nusbaum C."/>
            <person name="Birren B."/>
        </authorList>
    </citation>
    <scope>NUCLEOTIDE SEQUENCE [LARGE SCALE GENOMIC DNA]</scope>
    <source>
        <strain evidence="2">OTK</strain>
    </source>
</reference>
<evidence type="ECO:0000256" key="1">
    <source>
        <dbReference type="SAM" id="SignalP"/>
    </source>
</evidence>
<feature type="signal peptide" evidence="1">
    <location>
        <begin position="1"/>
        <end position="19"/>
    </location>
</feature>
<comment type="caution">
    <text evidence="2">The sequence shown here is derived from an EMBL/GenBank/DDBJ whole genome shotgun (WGS) entry which is preliminary data.</text>
</comment>